<dbReference type="OrthoDB" id="422086at2759"/>
<sequence length="75" mass="8234">MRHELSWNSWLFSRPYTVAMGFAILEYSVEALLVPGLKVGTGGMGYLPWLGVVLIVLGEGIRKVGMLIESCFADS</sequence>
<keyword evidence="1" id="KW-0472">Membrane</keyword>
<dbReference type="PaxDb" id="3055-EDP09673"/>
<keyword evidence="1" id="KW-1133">Transmembrane helix</keyword>
<proteinExistence type="predicted"/>
<dbReference type="RefSeq" id="XP_042928344.1">
    <property type="nucleotide sequence ID" value="XM_043058430.1"/>
</dbReference>
<dbReference type="InParanoid" id="A0A2K3E5W1"/>
<protein>
    <submittedName>
        <fullName evidence="2">Uncharacterized protein</fullName>
    </submittedName>
</protein>
<dbReference type="AlphaFoldDB" id="A0A2K3E5W1"/>
<dbReference type="Proteomes" id="UP000006906">
    <property type="component" value="Chromosome 1"/>
</dbReference>
<keyword evidence="1" id="KW-0812">Transmembrane</keyword>
<dbReference type="EMBL" id="CM008962">
    <property type="protein sequence ID" value="PNW88189.1"/>
    <property type="molecule type" value="Genomic_DNA"/>
</dbReference>
<dbReference type="KEGG" id="cre:CHLRE_01g018184v5"/>
<dbReference type="GeneID" id="5715155"/>
<evidence type="ECO:0000313" key="2">
    <source>
        <dbReference type="EMBL" id="PNW88189.1"/>
    </source>
</evidence>
<evidence type="ECO:0000313" key="3">
    <source>
        <dbReference type="Proteomes" id="UP000006906"/>
    </source>
</evidence>
<keyword evidence="3" id="KW-1185">Reference proteome</keyword>
<evidence type="ECO:0000256" key="1">
    <source>
        <dbReference type="SAM" id="Phobius"/>
    </source>
</evidence>
<reference evidence="2 3" key="1">
    <citation type="journal article" date="2007" name="Science">
        <title>The Chlamydomonas genome reveals the evolution of key animal and plant functions.</title>
        <authorList>
            <person name="Merchant S.S."/>
            <person name="Prochnik S.E."/>
            <person name="Vallon O."/>
            <person name="Harris E.H."/>
            <person name="Karpowicz S.J."/>
            <person name="Witman G.B."/>
            <person name="Terry A."/>
            <person name="Salamov A."/>
            <person name="Fritz-Laylin L.K."/>
            <person name="Marechal-Drouard L."/>
            <person name="Marshall W.F."/>
            <person name="Qu L.H."/>
            <person name="Nelson D.R."/>
            <person name="Sanderfoot A.A."/>
            <person name="Spalding M.H."/>
            <person name="Kapitonov V.V."/>
            <person name="Ren Q."/>
            <person name="Ferris P."/>
            <person name="Lindquist E."/>
            <person name="Shapiro H."/>
            <person name="Lucas S.M."/>
            <person name="Grimwood J."/>
            <person name="Schmutz J."/>
            <person name="Cardol P."/>
            <person name="Cerutti H."/>
            <person name="Chanfreau G."/>
            <person name="Chen C.L."/>
            <person name="Cognat V."/>
            <person name="Croft M.T."/>
            <person name="Dent R."/>
            <person name="Dutcher S."/>
            <person name="Fernandez E."/>
            <person name="Fukuzawa H."/>
            <person name="Gonzalez-Ballester D."/>
            <person name="Gonzalez-Halphen D."/>
            <person name="Hallmann A."/>
            <person name="Hanikenne M."/>
            <person name="Hippler M."/>
            <person name="Inwood W."/>
            <person name="Jabbari K."/>
            <person name="Kalanon M."/>
            <person name="Kuras R."/>
            <person name="Lefebvre P.A."/>
            <person name="Lemaire S.D."/>
            <person name="Lobanov A.V."/>
            <person name="Lohr M."/>
            <person name="Manuell A."/>
            <person name="Meier I."/>
            <person name="Mets L."/>
            <person name="Mittag M."/>
            <person name="Mittelmeier T."/>
            <person name="Moroney J.V."/>
            <person name="Moseley J."/>
            <person name="Napoli C."/>
            <person name="Nedelcu A.M."/>
            <person name="Niyogi K."/>
            <person name="Novoselov S.V."/>
            <person name="Paulsen I.T."/>
            <person name="Pazour G."/>
            <person name="Purton S."/>
            <person name="Ral J.P."/>
            <person name="Riano-Pachon D.M."/>
            <person name="Riekhof W."/>
            <person name="Rymarquis L."/>
            <person name="Schroda M."/>
            <person name="Stern D."/>
            <person name="Umen J."/>
            <person name="Willows R."/>
            <person name="Wilson N."/>
            <person name="Zimmer S.L."/>
            <person name="Allmer J."/>
            <person name="Balk J."/>
            <person name="Bisova K."/>
            <person name="Chen C.J."/>
            <person name="Elias M."/>
            <person name="Gendler K."/>
            <person name="Hauser C."/>
            <person name="Lamb M.R."/>
            <person name="Ledford H."/>
            <person name="Long J.C."/>
            <person name="Minagawa J."/>
            <person name="Page M.D."/>
            <person name="Pan J."/>
            <person name="Pootakham W."/>
            <person name="Roje S."/>
            <person name="Rose A."/>
            <person name="Stahlberg E."/>
            <person name="Terauchi A.M."/>
            <person name="Yang P."/>
            <person name="Ball S."/>
            <person name="Bowler C."/>
            <person name="Dieckmann C.L."/>
            <person name="Gladyshev V.N."/>
            <person name="Green P."/>
            <person name="Jorgensen R."/>
            <person name="Mayfield S."/>
            <person name="Mueller-Roeber B."/>
            <person name="Rajamani S."/>
            <person name="Sayre R.T."/>
            <person name="Brokstein P."/>
            <person name="Dubchak I."/>
            <person name="Goodstein D."/>
            <person name="Hornick L."/>
            <person name="Huang Y.W."/>
            <person name="Jhaveri J."/>
            <person name="Luo Y."/>
            <person name="Martinez D."/>
            <person name="Ngau W.C."/>
            <person name="Otillar B."/>
            <person name="Poliakov A."/>
            <person name="Porter A."/>
            <person name="Szajkowski L."/>
            <person name="Werner G."/>
            <person name="Zhou K."/>
            <person name="Grigoriev I.V."/>
            <person name="Rokhsar D.S."/>
            <person name="Grossman A.R."/>
        </authorList>
    </citation>
    <scope>NUCLEOTIDE SEQUENCE [LARGE SCALE GENOMIC DNA]</scope>
    <source>
        <strain evidence="3">CC-503</strain>
    </source>
</reference>
<dbReference type="ExpressionAtlas" id="A0A2K3E5W1">
    <property type="expression patterns" value="baseline"/>
</dbReference>
<gene>
    <name evidence="2" type="ORF">CHLRE_01g018184v5</name>
</gene>
<feature type="transmembrane region" description="Helical" evidence="1">
    <location>
        <begin position="12"/>
        <end position="33"/>
    </location>
</feature>
<accession>A0A2K3E5W1</accession>
<organism evidence="2 3">
    <name type="scientific">Chlamydomonas reinhardtii</name>
    <name type="common">Chlamydomonas smithii</name>
    <dbReference type="NCBI Taxonomy" id="3055"/>
    <lineage>
        <taxon>Eukaryota</taxon>
        <taxon>Viridiplantae</taxon>
        <taxon>Chlorophyta</taxon>
        <taxon>core chlorophytes</taxon>
        <taxon>Chlorophyceae</taxon>
        <taxon>CS clade</taxon>
        <taxon>Chlamydomonadales</taxon>
        <taxon>Chlamydomonadaceae</taxon>
        <taxon>Chlamydomonas</taxon>
    </lineage>
</organism>
<name>A0A2K3E5W1_CHLRE</name>
<dbReference type="Gramene" id="PNW88189">
    <property type="protein sequence ID" value="PNW88189"/>
    <property type="gene ID" value="CHLRE_01g018184v5"/>
</dbReference>
<feature type="transmembrane region" description="Helical" evidence="1">
    <location>
        <begin position="39"/>
        <end position="57"/>
    </location>
</feature>